<gene>
    <name evidence="7" type="ORF">SAMN02745664_1013</name>
</gene>
<dbReference type="InterPro" id="IPR050534">
    <property type="entry name" value="Coronavir_polyprotein_1ab"/>
</dbReference>
<proteinExistence type="predicted"/>
<organism evidence="7 8">
    <name type="scientific">Moraxella cuniculi DSM 21768</name>
    <dbReference type="NCBI Taxonomy" id="1122245"/>
    <lineage>
        <taxon>Bacteria</taxon>
        <taxon>Pseudomonadati</taxon>
        <taxon>Pseudomonadota</taxon>
        <taxon>Gammaproteobacteria</taxon>
        <taxon>Moraxellales</taxon>
        <taxon>Moraxellaceae</taxon>
        <taxon>Moraxella</taxon>
    </lineage>
</organism>
<keyword evidence="2" id="KW-0378">Hydrolase</keyword>
<accession>A0A1N7D610</accession>
<dbReference type="InterPro" id="IPR041679">
    <property type="entry name" value="DNA2/NAM7-like_C"/>
</dbReference>
<dbReference type="GO" id="GO:0016787">
    <property type="term" value="F:hydrolase activity"/>
    <property type="evidence" value="ECO:0007669"/>
    <property type="project" value="UniProtKB-KW"/>
</dbReference>
<protein>
    <submittedName>
        <fullName evidence="7">AAA domain-containing protein</fullName>
    </submittedName>
</protein>
<keyword evidence="5" id="KW-0175">Coiled coil</keyword>
<dbReference type="GO" id="GO:0005524">
    <property type="term" value="F:ATP binding"/>
    <property type="evidence" value="ECO:0007669"/>
    <property type="project" value="UniProtKB-KW"/>
</dbReference>
<dbReference type="GO" id="GO:0043139">
    <property type="term" value="F:5'-3' DNA helicase activity"/>
    <property type="evidence" value="ECO:0007669"/>
    <property type="project" value="TreeGrafter"/>
</dbReference>
<dbReference type="Gene3D" id="3.40.50.300">
    <property type="entry name" value="P-loop containing nucleotide triphosphate hydrolases"/>
    <property type="match status" value="2"/>
</dbReference>
<dbReference type="Proteomes" id="UP000187495">
    <property type="component" value="Unassembled WGS sequence"/>
</dbReference>
<sequence>MHWAKKANQNKVKQGLFFVNKDDDGYDSSLYQTIWQWRDNYQGATFGQAKQNFIKQKSLVEQKLQQLQCLCELHEQVVLNNSGSKLKQQYGELGTEFEAAKQNYEQAVLQLKQTQSIEQSTINVDDDFIQAVTQAKANQQASQAAIENCQDQKTYWQHKLQALKHDKPSFFVRLFQAKQYKDYQKNLAECHVQLAQWHFDEIEAKQRLQHHLDKLQSANDDLLAEQNRIYQQELNMAQARVEQYQRQRDNYHKKISEVLEKLQELDSMAAKYGVLLNKLPNIKLPASLNELRQEDYQIAGLWHDEELNHERSCLFGLALQLHEAWLAEVSKKDCGFGGNLAKLSEFLQGNVVPTHEQALALWQSLFMVVPVVSSTFASFARQFQGLEAGSLGYLFVDEAGQAVPQAAVGAIWRAKRVMVVGDPIQIEPVFTTPPPLVRHLEAISGMPQDVVASPLVVSVQILADKYNRFGANITQNGKPSWIGSPLRVHRRCLEPMFGIANNIAYEGKMILSETSSVKQCPSKEGLYLGESGWVQIVGEAAPQQFVQAQADVVIQMLAKIVHSTGKLPDLYIITPFKKIKNELIKQIKTTDTLHSAKGLGNWCATRIGTVHTFQGKEEKMVWLVLGCDKNTSGAVQWAASKPNLLNVALTRAKRYVFIFGDKLVWANKPYFDYAIQHLPEIDSESFLSQSCELAEELDKLMPSVNTAELF</sequence>
<feature type="domain" description="DNA2/NAM7 helicase-like C-terminal" evidence="6">
    <location>
        <begin position="486"/>
        <end position="662"/>
    </location>
</feature>
<feature type="coiled-coil region" evidence="5">
    <location>
        <begin position="205"/>
        <end position="261"/>
    </location>
</feature>
<reference evidence="8" key="1">
    <citation type="submission" date="2017-01" db="EMBL/GenBank/DDBJ databases">
        <authorList>
            <person name="Varghese N."/>
            <person name="Submissions S."/>
        </authorList>
    </citation>
    <scope>NUCLEOTIDE SEQUENCE [LARGE SCALE GENOMIC DNA]</scope>
    <source>
        <strain evidence="8">DSM 21768</strain>
    </source>
</reference>
<dbReference type="PANTHER" id="PTHR43788:SF8">
    <property type="entry name" value="DNA-BINDING PROTEIN SMUBP-2"/>
    <property type="match status" value="1"/>
</dbReference>
<dbReference type="EMBL" id="FTNU01000001">
    <property type="protein sequence ID" value="SIR71125.1"/>
    <property type="molecule type" value="Genomic_DNA"/>
</dbReference>
<evidence type="ECO:0000259" key="6">
    <source>
        <dbReference type="Pfam" id="PF13087"/>
    </source>
</evidence>
<evidence type="ECO:0000313" key="7">
    <source>
        <dbReference type="EMBL" id="SIR71125.1"/>
    </source>
</evidence>
<keyword evidence="1" id="KW-0547">Nucleotide-binding</keyword>
<evidence type="ECO:0000256" key="3">
    <source>
        <dbReference type="ARBA" id="ARBA00022806"/>
    </source>
</evidence>
<evidence type="ECO:0000256" key="2">
    <source>
        <dbReference type="ARBA" id="ARBA00022801"/>
    </source>
</evidence>
<evidence type="ECO:0000256" key="5">
    <source>
        <dbReference type="SAM" id="Coils"/>
    </source>
</evidence>
<evidence type="ECO:0000256" key="4">
    <source>
        <dbReference type="ARBA" id="ARBA00022840"/>
    </source>
</evidence>
<name>A0A1N7D610_9GAMM</name>
<keyword evidence="4" id="KW-0067">ATP-binding</keyword>
<dbReference type="Pfam" id="PF13087">
    <property type="entry name" value="AAA_12"/>
    <property type="match status" value="1"/>
</dbReference>
<dbReference type="AlphaFoldDB" id="A0A1N7D610"/>
<evidence type="ECO:0000256" key="1">
    <source>
        <dbReference type="ARBA" id="ARBA00022741"/>
    </source>
</evidence>
<dbReference type="InterPro" id="IPR027417">
    <property type="entry name" value="P-loop_NTPase"/>
</dbReference>
<keyword evidence="3" id="KW-0347">Helicase</keyword>
<dbReference type="SUPFAM" id="SSF52540">
    <property type="entry name" value="P-loop containing nucleoside triphosphate hydrolases"/>
    <property type="match status" value="1"/>
</dbReference>
<dbReference type="PANTHER" id="PTHR43788">
    <property type="entry name" value="DNA2/NAM7 HELICASE FAMILY MEMBER"/>
    <property type="match status" value="1"/>
</dbReference>
<keyword evidence="8" id="KW-1185">Reference proteome</keyword>
<evidence type="ECO:0000313" key="8">
    <source>
        <dbReference type="Proteomes" id="UP000187495"/>
    </source>
</evidence>